<dbReference type="Pfam" id="PF10382">
    <property type="entry name" value="ZGRF1-like_N"/>
    <property type="match status" value="1"/>
</dbReference>
<feature type="region of interest" description="Disordered" evidence="1">
    <location>
        <begin position="191"/>
        <end position="237"/>
    </location>
</feature>
<protein>
    <recommendedName>
        <fullName evidence="2">5'-3' DNA helicase ZGRF1-like N-terminal domain-containing protein</fullName>
    </recommendedName>
</protein>
<dbReference type="GO" id="GO:0005634">
    <property type="term" value="C:nucleus"/>
    <property type="evidence" value="ECO:0007669"/>
    <property type="project" value="TreeGrafter"/>
</dbReference>
<dbReference type="PANTHER" id="PTHR28535:SF1">
    <property type="entry name" value="PROTEIN ZGRF1"/>
    <property type="match status" value="1"/>
</dbReference>
<feature type="region of interest" description="Disordered" evidence="1">
    <location>
        <begin position="535"/>
        <end position="755"/>
    </location>
</feature>
<feature type="region of interest" description="Disordered" evidence="1">
    <location>
        <begin position="254"/>
        <end position="494"/>
    </location>
</feature>
<reference evidence="3" key="1">
    <citation type="submission" date="2023-01" db="EMBL/GenBank/DDBJ databases">
        <title>The chitinases involved in constricting ring structure development in the nematode-trapping fungus Drechslerella dactyloides.</title>
        <authorList>
            <person name="Wang R."/>
            <person name="Zhang L."/>
            <person name="Tang P."/>
            <person name="Li S."/>
            <person name="Liang L."/>
        </authorList>
    </citation>
    <scope>NUCLEOTIDE SEQUENCE</scope>
    <source>
        <strain evidence="3">YMF1.00031</strain>
    </source>
</reference>
<feature type="domain" description="5'-3' DNA helicase ZGRF1-like N-terminal" evidence="2">
    <location>
        <begin position="15"/>
        <end position="94"/>
    </location>
</feature>
<gene>
    <name evidence="3" type="ORF">Dda_7254</name>
</gene>
<feature type="compositionally biased region" description="Low complexity" evidence="1">
    <location>
        <begin position="418"/>
        <end position="428"/>
    </location>
</feature>
<feature type="compositionally biased region" description="Pro residues" evidence="1">
    <location>
        <begin position="282"/>
        <end position="292"/>
    </location>
</feature>
<dbReference type="PANTHER" id="PTHR28535">
    <property type="entry name" value="ZINC FINGER GRF-TYPE CONTAINING 1"/>
    <property type="match status" value="1"/>
</dbReference>
<evidence type="ECO:0000259" key="2">
    <source>
        <dbReference type="Pfam" id="PF10382"/>
    </source>
</evidence>
<feature type="compositionally biased region" description="Polar residues" evidence="1">
    <location>
        <begin position="438"/>
        <end position="449"/>
    </location>
</feature>
<feature type="compositionally biased region" description="Pro residues" evidence="1">
    <location>
        <begin position="349"/>
        <end position="361"/>
    </location>
</feature>
<feature type="compositionally biased region" description="Polar residues" evidence="1">
    <location>
        <begin position="122"/>
        <end position="143"/>
    </location>
</feature>
<sequence length="755" mass="83341">MSFSSIPPTSQSAPIDEFVILWTADKHKKLKKWHDGYLRYHTFNRRLMVYDHLNNKVCDKFLPEDEPMDVGDELVFESHLITIEDVKGRQSQDLRPLFEKTVDRRRARSTTATPMRAGTEAPNGQSPTPTLLRTIQSRPSARKSQPIYPTPTWQTPQRESPPPPAVVPQKRTAQGTPVVQKIVYKPFNVPKLKDGEAAPGIQTNITPSRPPNRPVSKRDHSVARHEPQSADHEQQDNGLGLVANLFEDDDDLEMLELDLDGSDFAAKPKPETSKPPYRVRPNAPPPFKPPLPQKNLPKSKQKNRADLPSIGHPSPEHEVKATASASAPPRQPPPSPSYQSPPSRAHKPSSPPLHQPTPSPPFNAFKIPPRPFVTPQRSQLIGSPPADVLPLETPTRLRDTSPLFLPIPSSSAPIDDTPSLAPIQSSIPIPSPSPEISLTPTNNSLQSPSKAKKTAGYKQNQDKTSQPEEDDVQDTSDKAKLPTGRLTLPSAASRTRRKLLCGLSAQNAAANSTPIARPVSTLSILHTFPKDDLLVAAPAPRPKKLSRKDTPKEARAPVEAPRQPLIDHSHRTNVATKLEEDEDGYAQRPDMENKPQRTPNPRKSSVNSRVSKIDKTIKLEPIDDDGIPIGANSDDDQLVCEAAESDQLKTEGLAANEPEEREGSKLQIFSSDEEPEISKLAAVPKPKTKKIRKKPHPSPLPDTSDSDDFDALRLSGLPKQLVSESRNIRPRKKAHTLSEASRVWREVEEGTVPRS</sequence>
<accession>A0AAD6NGK4</accession>
<evidence type="ECO:0000256" key="1">
    <source>
        <dbReference type="SAM" id="MobiDB-lite"/>
    </source>
</evidence>
<dbReference type="EMBL" id="JAQGDS010000010">
    <property type="protein sequence ID" value="KAJ6257469.1"/>
    <property type="molecule type" value="Genomic_DNA"/>
</dbReference>
<dbReference type="GO" id="GO:0006302">
    <property type="term" value="P:double-strand break repair"/>
    <property type="evidence" value="ECO:0007669"/>
    <property type="project" value="TreeGrafter"/>
</dbReference>
<proteinExistence type="predicted"/>
<evidence type="ECO:0000313" key="4">
    <source>
        <dbReference type="Proteomes" id="UP001221413"/>
    </source>
</evidence>
<feature type="compositionally biased region" description="Basic and acidic residues" evidence="1">
    <location>
        <begin position="547"/>
        <end position="556"/>
    </location>
</feature>
<dbReference type="AlphaFoldDB" id="A0AAD6NGK4"/>
<feature type="region of interest" description="Disordered" evidence="1">
    <location>
        <begin position="103"/>
        <end position="173"/>
    </location>
</feature>
<dbReference type="InterPro" id="IPR018838">
    <property type="entry name" value="ZGRF1-like_N"/>
</dbReference>
<feature type="compositionally biased region" description="Basic residues" evidence="1">
    <location>
        <begin position="686"/>
        <end position="696"/>
    </location>
</feature>
<evidence type="ECO:0000313" key="3">
    <source>
        <dbReference type="EMBL" id="KAJ6257469.1"/>
    </source>
</evidence>
<dbReference type="GO" id="GO:0035861">
    <property type="term" value="C:site of double-strand break"/>
    <property type="evidence" value="ECO:0007669"/>
    <property type="project" value="TreeGrafter"/>
</dbReference>
<organism evidence="3 4">
    <name type="scientific">Drechslerella dactyloides</name>
    <name type="common">Nematode-trapping fungus</name>
    <name type="synonym">Arthrobotrys dactyloides</name>
    <dbReference type="NCBI Taxonomy" id="74499"/>
    <lineage>
        <taxon>Eukaryota</taxon>
        <taxon>Fungi</taxon>
        <taxon>Dikarya</taxon>
        <taxon>Ascomycota</taxon>
        <taxon>Pezizomycotina</taxon>
        <taxon>Orbiliomycetes</taxon>
        <taxon>Orbiliales</taxon>
        <taxon>Orbiliaceae</taxon>
        <taxon>Drechslerella</taxon>
    </lineage>
</organism>
<keyword evidence="4" id="KW-1185">Reference proteome</keyword>
<feature type="compositionally biased region" description="Polar residues" evidence="1">
    <location>
        <begin position="596"/>
        <end position="610"/>
    </location>
</feature>
<dbReference type="Proteomes" id="UP001221413">
    <property type="component" value="Unassembled WGS sequence"/>
</dbReference>
<feature type="compositionally biased region" description="Basic and acidic residues" evidence="1">
    <location>
        <begin position="216"/>
        <end position="235"/>
    </location>
</feature>
<name>A0AAD6NGK4_DREDA</name>
<dbReference type="InterPro" id="IPR052800">
    <property type="entry name" value="DNA_Repair_Helicase_ZGRF1"/>
</dbReference>
<feature type="compositionally biased region" description="Basic and acidic residues" evidence="1">
    <location>
        <begin position="611"/>
        <end position="621"/>
    </location>
</feature>
<comment type="caution">
    <text evidence="3">The sequence shown here is derived from an EMBL/GenBank/DDBJ whole genome shotgun (WGS) entry which is preliminary data.</text>
</comment>